<protein>
    <submittedName>
        <fullName evidence="4">Decarbamoylnovobiocin carbamoyltransferase</fullName>
        <ecNumber evidence="4">2.1.3.12</ecNumber>
    </submittedName>
</protein>
<dbReference type="PANTHER" id="PTHR34847">
    <property type="entry name" value="NODULATION PROTEIN U"/>
    <property type="match status" value="1"/>
</dbReference>
<evidence type="ECO:0000313" key="4">
    <source>
        <dbReference type="EMBL" id="QDU67129.1"/>
    </source>
</evidence>
<dbReference type="KEGG" id="pbap:Pla133_22070"/>
<dbReference type="InterPro" id="IPR031730">
    <property type="entry name" value="Carbam_trans_C"/>
</dbReference>
<dbReference type="RefSeq" id="WP_145065025.1">
    <property type="nucleotide sequence ID" value="NZ_CP036287.1"/>
</dbReference>
<reference evidence="4 5" key="1">
    <citation type="submission" date="2019-02" db="EMBL/GenBank/DDBJ databases">
        <title>Deep-cultivation of Planctomycetes and their phenomic and genomic characterization uncovers novel biology.</title>
        <authorList>
            <person name="Wiegand S."/>
            <person name="Jogler M."/>
            <person name="Boedeker C."/>
            <person name="Pinto D."/>
            <person name="Vollmers J."/>
            <person name="Rivas-Marin E."/>
            <person name="Kohn T."/>
            <person name="Peeters S.H."/>
            <person name="Heuer A."/>
            <person name="Rast P."/>
            <person name="Oberbeckmann S."/>
            <person name="Bunk B."/>
            <person name="Jeske O."/>
            <person name="Meyerdierks A."/>
            <person name="Storesund J.E."/>
            <person name="Kallscheuer N."/>
            <person name="Luecker S."/>
            <person name="Lage O.M."/>
            <person name="Pohl T."/>
            <person name="Merkel B.J."/>
            <person name="Hornburger P."/>
            <person name="Mueller R.-W."/>
            <person name="Bruemmer F."/>
            <person name="Labrenz M."/>
            <person name="Spormann A.M."/>
            <person name="Op den Camp H."/>
            <person name="Overmann J."/>
            <person name="Amann R."/>
            <person name="Jetten M.S.M."/>
            <person name="Mascher T."/>
            <person name="Medema M.H."/>
            <person name="Devos D.P."/>
            <person name="Kaster A.-K."/>
            <person name="Ovreas L."/>
            <person name="Rohde M."/>
            <person name="Galperin M.Y."/>
            <person name="Jogler C."/>
        </authorList>
    </citation>
    <scope>NUCLEOTIDE SEQUENCE [LARGE SCALE GENOMIC DNA]</scope>
    <source>
        <strain evidence="4 5">Pla133</strain>
    </source>
</reference>
<feature type="domain" description="Carbamoyltransferase C-terminal" evidence="3">
    <location>
        <begin position="418"/>
        <end position="586"/>
    </location>
</feature>
<evidence type="ECO:0000259" key="2">
    <source>
        <dbReference type="Pfam" id="PF02543"/>
    </source>
</evidence>
<dbReference type="InterPro" id="IPR051338">
    <property type="entry name" value="NodU/CmcH_Carbamoyltrnsfr"/>
</dbReference>
<dbReference type="AlphaFoldDB" id="A0A518BJG3"/>
<dbReference type="Proteomes" id="UP000316921">
    <property type="component" value="Chromosome"/>
</dbReference>
<evidence type="ECO:0000313" key="5">
    <source>
        <dbReference type="Proteomes" id="UP000316921"/>
    </source>
</evidence>
<dbReference type="Gene3D" id="3.30.420.40">
    <property type="match status" value="2"/>
</dbReference>
<keyword evidence="4" id="KW-0808">Transferase</keyword>
<sequence>MHGRTVILGLNAWHGDSAAALIVDGQLVAAAEEERFRRVKHWAGFPSQAVRYCLESAGLTLADVDHVAINRDPRANLLYKLGYALRRRPSFRLLRSRLANASRVRDLRAELIRGLGACGDDFRARVHHVEHHRAHLASAYLVSPFQSAAVVSVDGFGDFSSAMWAHGHGTDMVELGRVRFPHSLGLYYLALTQHLGFPNYGDEYKVMGMAAYGEPVYLDALRRVVKLRHDGGFELNLDYFVHHKGGVPMTWDGGEPRLGRAFSPKLEELLGPARFVDEALEQRHYDLAASIQAMYEEAFFHMLCALHAQTGETSLCVAGGCGMNSLANGRITTQTPFEEVYVQAAAGDAGGSIGAAAEVWCGVLGRRRLFTMDHAYFGPQFDAEEIGAVVAAAEGRIDSEGCEAVVESDEGALCERVAEAIAEGKVVGWFQGRMEWGPRALGNRSILGDPRRSDLKDILNLKIKRRESFRPFAPSVLREHMSAWFDQTGDVPFMGQVFPIREEKRDKVPAVTHADGTGRLQTVERATNPRYWRLIRAFEERTGVPMLVNTSFNENEPVVCHPREALDCFLRTKMDLLVLGDHLIERVSVAQAAKSVAAALPASGGVPAEPKRG</sequence>
<evidence type="ECO:0000259" key="3">
    <source>
        <dbReference type="Pfam" id="PF16861"/>
    </source>
</evidence>
<dbReference type="InterPro" id="IPR038152">
    <property type="entry name" value="Carbam_trans_C_sf"/>
</dbReference>
<proteinExistence type="inferred from homology"/>
<dbReference type="InterPro" id="IPR003696">
    <property type="entry name" value="Carbtransf_dom"/>
</dbReference>
<dbReference type="EMBL" id="CP036287">
    <property type="protein sequence ID" value="QDU67129.1"/>
    <property type="molecule type" value="Genomic_DNA"/>
</dbReference>
<name>A0A518BJG3_9BACT</name>
<organism evidence="4 5">
    <name type="scientific">Engelhardtia mirabilis</name>
    <dbReference type="NCBI Taxonomy" id="2528011"/>
    <lineage>
        <taxon>Bacteria</taxon>
        <taxon>Pseudomonadati</taxon>
        <taxon>Planctomycetota</taxon>
        <taxon>Planctomycetia</taxon>
        <taxon>Planctomycetia incertae sedis</taxon>
        <taxon>Engelhardtia</taxon>
    </lineage>
</organism>
<gene>
    <name evidence="4" type="primary">novN_2</name>
    <name evidence="4" type="ORF">Pla133_22070</name>
</gene>
<dbReference type="EC" id="2.1.3.12" evidence="4"/>
<keyword evidence="5" id="KW-1185">Reference proteome</keyword>
<dbReference type="SUPFAM" id="SSF53067">
    <property type="entry name" value="Actin-like ATPase domain"/>
    <property type="match status" value="1"/>
</dbReference>
<dbReference type="InterPro" id="IPR043129">
    <property type="entry name" value="ATPase_NBD"/>
</dbReference>
<accession>A0A518BJG3</accession>
<dbReference type="Pfam" id="PF16861">
    <property type="entry name" value="Carbam_trans_C"/>
    <property type="match status" value="1"/>
</dbReference>
<dbReference type="CDD" id="cd24098">
    <property type="entry name" value="ASKHA_NBD_TobZ_N"/>
    <property type="match status" value="1"/>
</dbReference>
<dbReference type="Pfam" id="PF02543">
    <property type="entry name" value="Carbam_trans_N"/>
    <property type="match status" value="1"/>
</dbReference>
<comment type="similarity">
    <text evidence="1">Belongs to the NodU/CmcH family.</text>
</comment>
<dbReference type="PANTHER" id="PTHR34847:SF1">
    <property type="entry name" value="NODULATION PROTEIN U"/>
    <property type="match status" value="1"/>
</dbReference>
<feature type="domain" description="Carbamoyltransferase" evidence="2">
    <location>
        <begin position="7"/>
        <end position="356"/>
    </location>
</feature>
<evidence type="ECO:0000256" key="1">
    <source>
        <dbReference type="ARBA" id="ARBA00006129"/>
    </source>
</evidence>
<dbReference type="Gene3D" id="3.90.870.20">
    <property type="entry name" value="Carbamoyltransferase, C-terminal domain"/>
    <property type="match status" value="1"/>
</dbReference>
<dbReference type="GO" id="GO:0016740">
    <property type="term" value="F:transferase activity"/>
    <property type="evidence" value="ECO:0007669"/>
    <property type="project" value="UniProtKB-KW"/>
</dbReference>